<evidence type="ECO:0000313" key="3">
    <source>
        <dbReference type="Proteomes" id="UP000825890"/>
    </source>
</evidence>
<proteinExistence type="predicted"/>
<dbReference type="EMBL" id="BOLY01000006">
    <property type="protein sequence ID" value="GIZ46914.1"/>
    <property type="molecule type" value="Genomic_DNA"/>
</dbReference>
<feature type="transmembrane region" description="Helical" evidence="1">
    <location>
        <begin position="126"/>
        <end position="145"/>
    </location>
</feature>
<accession>A0A9P3CLX2</accession>
<evidence type="ECO:0000256" key="1">
    <source>
        <dbReference type="SAM" id="Phobius"/>
    </source>
</evidence>
<gene>
    <name evidence="2" type="ORF">CKM354_001002000</name>
</gene>
<sequence>MQRSIRDSTQDHNGSISRLWTVLSFNADRKEDQAPATSSLRFAGDLTGPSVLLLITAAAIAALATFLSPENGIWVKACVTNAVICWLSGKFRFTRESEPAEPDLTASSAQQSPVADHENLTLHAQIALVPATSFLLLAGLVYILGPHNFAAPTSRRLG</sequence>
<name>A0A9P3CLX2_9PEZI</name>
<dbReference type="GeneID" id="68295595"/>
<feature type="transmembrane region" description="Helical" evidence="1">
    <location>
        <begin position="46"/>
        <end position="67"/>
    </location>
</feature>
<keyword evidence="1" id="KW-0472">Membrane</keyword>
<protein>
    <submittedName>
        <fullName evidence="2">Uncharacterized protein</fullName>
    </submittedName>
</protein>
<dbReference type="OrthoDB" id="10476806at2759"/>
<dbReference type="AlphaFoldDB" id="A0A9P3CLX2"/>
<reference evidence="2 3" key="1">
    <citation type="submission" date="2021-01" db="EMBL/GenBank/DDBJ databases">
        <title>Cercospora kikuchii MAFF 305040 whole genome shotgun sequence.</title>
        <authorList>
            <person name="Kashiwa T."/>
            <person name="Suzuki T."/>
        </authorList>
    </citation>
    <scope>NUCLEOTIDE SEQUENCE [LARGE SCALE GENOMIC DNA]</scope>
    <source>
        <strain evidence="2 3">MAFF 305040</strain>
    </source>
</reference>
<comment type="caution">
    <text evidence="2">The sequence shown here is derived from an EMBL/GenBank/DDBJ whole genome shotgun (WGS) entry which is preliminary data.</text>
</comment>
<keyword evidence="1" id="KW-0812">Transmembrane</keyword>
<keyword evidence="1" id="KW-1133">Transmembrane helix</keyword>
<organism evidence="2 3">
    <name type="scientific">Cercospora kikuchii</name>
    <dbReference type="NCBI Taxonomy" id="84275"/>
    <lineage>
        <taxon>Eukaryota</taxon>
        <taxon>Fungi</taxon>
        <taxon>Dikarya</taxon>
        <taxon>Ascomycota</taxon>
        <taxon>Pezizomycotina</taxon>
        <taxon>Dothideomycetes</taxon>
        <taxon>Dothideomycetidae</taxon>
        <taxon>Mycosphaerellales</taxon>
        <taxon>Mycosphaerellaceae</taxon>
        <taxon>Cercospora</taxon>
    </lineage>
</organism>
<evidence type="ECO:0000313" key="2">
    <source>
        <dbReference type="EMBL" id="GIZ46914.1"/>
    </source>
</evidence>
<keyword evidence="3" id="KW-1185">Reference proteome</keyword>
<dbReference type="Proteomes" id="UP000825890">
    <property type="component" value="Unassembled WGS sequence"/>
</dbReference>
<dbReference type="RefSeq" id="XP_044661401.1">
    <property type="nucleotide sequence ID" value="XM_044805466.1"/>
</dbReference>